<evidence type="ECO:0000313" key="1">
    <source>
        <dbReference type="EMBL" id="CNF87156.1"/>
    </source>
</evidence>
<comment type="caution">
    <text evidence="1">The sequence shown here is derived from an EMBL/GenBank/DDBJ whole genome shotgun (WGS) entry which is preliminary data.</text>
</comment>
<dbReference type="Proteomes" id="UP000041356">
    <property type="component" value="Unassembled WGS sequence"/>
</dbReference>
<name>A0A9P1PWG9_YEREN</name>
<proteinExistence type="predicted"/>
<evidence type="ECO:0000313" key="2">
    <source>
        <dbReference type="Proteomes" id="UP000041356"/>
    </source>
</evidence>
<accession>A0A9P1PWG9</accession>
<protein>
    <submittedName>
        <fullName evidence="1">Uncharacterized protein</fullName>
    </submittedName>
</protein>
<gene>
    <name evidence="1" type="ORF">ERS137939_02630</name>
</gene>
<sequence length="316" mass="36062">MSLDIAYSVEADDYIDPYRASDLYWSGVITNPRAFMCPGSGCTAQVTCANLTEEQQNIKMVVHYRTYGKTHSNECEVFNKKPLNLNYESSFSSSDEKPNLDQSVVDSFILNRPDSYYDDNKSSEFGKNTTKKISTAAAKAAARLREIGHINKIYSVRSIVSRFIAYKRDGSLKNRKVNIGGKDISYNGIFKCIWEQDLNELPNYPVIYYGWAYVDRTKGDDGYKIRFKKDLISDGVKANASILVTDRLINSYTMKKLVSTRLKKILENPKHTAYVFVYAKPTVKEVNGRKYANLNISNLDMLDINYDCPLTKEYDK</sequence>
<reference evidence="1 2" key="1">
    <citation type="submission" date="2015-03" db="EMBL/GenBank/DDBJ databases">
        <authorList>
            <consortium name="Pathogen Informatics"/>
            <person name="Murphy D."/>
        </authorList>
    </citation>
    <scope>NUCLEOTIDE SEQUENCE [LARGE SCALE GENOMIC DNA]</scope>
    <source>
        <strain evidence="1 2">IP27818</strain>
    </source>
</reference>
<dbReference type="RefSeq" id="WP_050131283.1">
    <property type="nucleotide sequence ID" value="NZ_CPZF01000006.1"/>
</dbReference>
<organism evidence="1 2">
    <name type="scientific">Yersinia enterocolitica</name>
    <dbReference type="NCBI Taxonomy" id="630"/>
    <lineage>
        <taxon>Bacteria</taxon>
        <taxon>Pseudomonadati</taxon>
        <taxon>Pseudomonadota</taxon>
        <taxon>Gammaproteobacteria</taxon>
        <taxon>Enterobacterales</taxon>
        <taxon>Yersiniaceae</taxon>
        <taxon>Yersinia</taxon>
    </lineage>
</organism>
<dbReference type="EMBL" id="CPZF01000006">
    <property type="protein sequence ID" value="CNF87156.1"/>
    <property type="molecule type" value="Genomic_DNA"/>
</dbReference>
<dbReference type="AlphaFoldDB" id="A0A9P1PWG9"/>